<dbReference type="KEGG" id="glz:GLAREA_02071"/>
<evidence type="ECO:0008006" key="4">
    <source>
        <dbReference type="Google" id="ProtNLM"/>
    </source>
</evidence>
<reference evidence="2 3" key="1">
    <citation type="journal article" date="2013" name="BMC Genomics">
        <title>Genomics-driven discovery of the pneumocandin biosynthetic gene cluster in the fungus Glarea lozoyensis.</title>
        <authorList>
            <person name="Chen L."/>
            <person name="Yue Q."/>
            <person name="Zhang X."/>
            <person name="Xiang M."/>
            <person name="Wang C."/>
            <person name="Li S."/>
            <person name="Che Y."/>
            <person name="Ortiz-Lopez F.J."/>
            <person name="Bills G.F."/>
            <person name="Liu X."/>
            <person name="An Z."/>
        </authorList>
    </citation>
    <scope>NUCLEOTIDE SEQUENCE [LARGE SCALE GENOMIC DNA]</scope>
    <source>
        <strain evidence="3">ATCC 20868 / MF5171</strain>
    </source>
</reference>
<dbReference type="EMBL" id="KE145371">
    <property type="protein sequence ID" value="EPE26159.1"/>
    <property type="molecule type" value="Genomic_DNA"/>
</dbReference>
<evidence type="ECO:0000256" key="1">
    <source>
        <dbReference type="SAM" id="SignalP"/>
    </source>
</evidence>
<dbReference type="AlphaFoldDB" id="S3CLT3"/>
<accession>S3CLT3</accession>
<name>S3CLT3_GLAL2</name>
<keyword evidence="3" id="KW-1185">Reference proteome</keyword>
<dbReference type="OMA" id="CADHEAK"/>
<evidence type="ECO:0000313" key="2">
    <source>
        <dbReference type="EMBL" id="EPE26159.1"/>
    </source>
</evidence>
<organism evidence="2 3">
    <name type="scientific">Glarea lozoyensis (strain ATCC 20868 / MF5171)</name>
    <dbReference type="NCBI Taxonomy" id="1116229"/>
    <lineage>
        <taxon>Eukaryota</taxon>
        <taxon>Fungi</taxon>
        <taxon>Dikarya</taxon>
        <taxon>Ascomycota</taxon>
        <taxon>Pezizomycotina</taxon>
        <taxon>Leotiomycetes</taxon>
        <taxon>Helotiales</taxon>
        <taxon>Helotiaceae</taxon>
        <taxon>Glarea</taxon>
    </lineage>
</organism>
<dbReference type="STRING" id="1116229.S3CLT3"/>
<dbReference type="Proteomes" id="UP000016922">
    <property type="component" value="Unassembled WGS sequence"/>
</dbReference>
<protein>
    <recommendedName>
        <fullName evidence="4">Ecp2 effector protein domain-containing protein</fullName>
    </recommendedName>
</protein>
<keyword evidence="1" id="KW-0732">Signal</keyword>
<dbReference type="OrthoDB" id="3450618at2759"/>
<proteinExistence type="predicted"/>
<feature type="signal peptide" evidence="1">
    <location>
        <begin position="1"/>
        <end position="20"/>
    </location>
</feature>
<dbReference type="GeneID" id="19461129"/>
<dbReference type="HOGENOM" id="CLU_133377_0_0_1"/>
<dbReference type="eggNOG" id="ENOG502T7EG">
    <property type="taxonomic scope" value="Eukaryota"/>
</dbReference>
<dbReference type="RefSeq" id="XP_008087478.1">
    <property type="nucleotide sequence ID" value="XM_008089287.1"/>
</dbReference>
<gene>
    <name evidence="2" type="ORF">GLAREA_02071</name>
</gene>
<feature type="chain" id="PRO_5004507396" description="Ecp2 effector protein domain-containing protein" evidence="1">
    <location>
        <begin position="21"/>
        <end position="182"/>
    </location>
</feature>
<sequence>MHFRNLSVAALVSFITLAFTRPTAPTTDEIDNLPDGIYSITKYNNGTFSDIISLGTTESLAGSSVDIVAPAKTQALPNPETNCVSRSLNANDLRGARNGLNDWCERGNYLNPRTSVWVKNKSAQAYMCYYGTGTGPCHTWETDDAHALMDAACGSLNAAWVYINDWQKSYGRDTSGIAECGW</sequence>
<evidence type="ECO:0000313" key="3">
    <source>
        <dbReference type="Proteomes" id="UP000016922"/>
    </source>
</evidence>